<dbReference type="AlphaFoldDB" id="E5A9P7"/>
<evidence type="ECO:0000313" key="1">
    <source>
        <dbReference type="EMBL" id="CBY00388.1"/>
    </source>
</evidence>
<organism evidence="2">
    <name type="scientific">Leptosphaeria maculans (strain JN3 / isolate v23.1.3 / race Av1-4-5-6-7-8)</name>
    <name type="common">Blackleg fungus</name>
    <name type="synonym">Phoma lingam</name>
    <dbReference type="NCBI Taxonomy" id="985895"/>
    <lineage>
        <taxon>Eukaryota</taxon>
        <taxon>Fungi</taxon>
        <taxon>Dikarya</taxon>
        <taxon>Ascomycota</taxon>
        <taxon>Pezizomycotina</taxon>
        <taxon>Dothideomycetes</taxon>
        <taxon>Pleosporomycetidae</taxon>
        <taxon>Pleosporales</taxon>
        <taxon>Pleosporineae</taxon>
        <taxon>Leptosphaeriaceae</taxon>
        <taxon>Plenodomus</taxon>
        <taxon>Plenodomus lingam/Leptosphaeria maculans species complex</taxon>
    </lineage>
</organism>
<reference evidence="2" key="1">
    <citation type="journal article" date="2011" name="Nat. Commun.">
        <title>Effector diversification within compartments of the Leptosphaeria maculans genome affected by Repeat-Induced Point mutations.</title>
        <authorList>
            <person name="Rouxel T."/>
            <person name="Grandaubert J."/>
            <person name="Hane J.K."/>
            <person name="Hoede C."/>
            <person name="van de Wouw A.P."/>
            <person name="Couloux A."/>
            <person name="Dominguez V."/>
            <person name="Anthouard V."/>
            <person name="Bally P."/>
            <person name="Bourras S."/>
            <person name="Cozijnsen A.J."/>
            <person name="Ciuffetti L.M."/>
            <person name="Degrave A."/>
            <person name="Dilmaghani A."/>
            <person name="Duret L."/>
            <person name="Fudal I."/>
            <person name="Goodwin S.B."/>
            <person name="Gout L."/>
            <person name="Glaser N."/>
            <person name="Linglin J."/>
            <person name="Kema G.H.J."/>
            <person name="Lapalu N."/>
            <person name="Lawrence C.B."/>
            <person name="May K."/>
            <person name="Meyer M."/>
            <person name="Ollivier B."/>
            <person name="Poulain J."/>
            <person name="Schoch C.L."/>
            <person name="Simon A."/>
            <person name="Spatafora J.W."/>
            <person name="Stachowiak A."/>
            <person name="Turgeon B.G."/>
            <person name="Tyler B.M."/>
            <person name="Vincent D."/>
            <person name="Weissenbach J."/>
            <person name="Amselem J."/>
            <person name="Quesneville H."/>
            <person name="Oliver R.P."/>
            <person name="Wincker P."/>
            <person name="Balesdent M.-H."/>
            <person name="Howlett B.J."/>
        </authorList>
    </citation>
    <scope>NUCLEOTIDE SEQUENCE [LARGE SCALE GENOMIC DNA]</scope>
    <source>
        <strain evidence="2">JN3 / isolate v23.1.3 / race Av1-4-5-6-7-8</strain>
    </source>
</reference>
<dbReference type="EMBL" id="FP929138">
    <property type="protein sequence ID" value="CBY00388.1"/>
    <property type="molecule type" value="Genomic_DNA"/>
</dbReference>
<dbReference type="VEuPathDB" id="FungiDB:LEMA_uP015180.1"/>
<protein>
    <submittedName>
        <fullName evidence="1">Predicted protein</fullName>
    </submittedName>
</protein>
<accession>E5A9P7</accession>
<proteinExistence type="predicted"/>
<evidence type="ECO:0000313" key="2">
    <source>
        <dbReference type="Proteomes" id="UP000002668"/>
    </source>
</evidence>
<name>E5A9P7_LEPMJ</name>
<sequence length="77" mass="8969">MQLPPVAVTMIRPVGITVEGLDCWPVELMKVNRLTRFLGHIFRFCFGRYASISLHIDPEEPFVLSAMPSPQRWYCFR</sequence>
<gene>
    <name evidence="1" type="ORF">LEMA_uP015180.1</name>
</gene>
<dbReference type="HOGENOM" id="CLU_2638514_0_0_1"/>
<dbReference type="InParanoid" id="E5A9P7"/>
<keyword evidence="2" id="KW-1185">Reference proteome</keyword>
<dbReference type="Proteomes" id="UP000002668">
    <property type="component" value="Genome"/>
</dbReference>